<protein>
    <recommendedName>
        <fullName evidence="2">UPF0033 domain-containing protein</fullName>
    </recommendedName>
</protein>
<evidence type="ECO:0000313" key="3">
    <source>
        <dbReference type="EMBL" id="AKH19347.1"/>
    </source>
</evidence>
<dbReference type="PANTHER" id="PTHR33279:SF2">
    <property type="entry name" value="SULFUR CARRIER PROTEIN TUSA"/>
    <property type="match status" value="1"/>
</dbReference>
<accession>A0A0F7JUR5</accession>
<feature type="domain" description="UPF0033" evidence="2">
    <location>
        <begin position="14"/>
        <end position="38"/>
    </location>
</feature>
<dbReference type="SUPFAM" id="SSF64307">
    <property type="entry name" value="SirA-like"/>
    <property type="match status" value="1"/>
</dbReference>
<name>A0A0F7JUR5_9GAMM</name>
<reference evidence="3 4" key="1">
    <citation type="journal article" date="2015" name="Genome Announc.">
        <title>Complete Genome Sequence of Sedimenticola thiotaurini Strain SIP-G1, a Polyphosphate- and Polyhydroxyalkanoate-Accumulating Sulfur-Oxidizing Gammaproteobacterium Isolated from Salt Marsh Sediments.</title>
        <authorList>
            <person name="Flood B.E."/>
            <person name="Jones D.S."/>
            <person name="Bailey J.V."/>
        </authorList>
    </citation>
    <scope>NUCLEOTIDE SEQUENCE [LARGE SCALE GENOMIC DNA]</scope>
    <source>
        <strain evidence="3 4">SIP-G1</strain>
    </source>
</reference>
<dbReference type="Proteomes" id="UP000034410">
    <property type="component" value="Chromosome"/>
</dbReference>
<dbReference type="PANTHER" id="PTHR33279">
    <property type="entry name" value="SULFUR CARRIER PROTEIN YEDF-RELATED"/>
    <property type="match status" value="1"/>
</dbReference>
<dbReference type="Pfam" id="PF01206">
    <property type="entry name" value="TusA"/>
    <property type="match status" value="1"/>
</dbReference>
<dbReference type="AlphaFoldDB" id="A0A0F7JUR5"/>
<comment type="similarity">
    <text evidence="1">Belongs to the sulfur carrier protein TusA family.</text>
</comment>
<dbReference type="OrthoDB" id="9797551at2"/>
<sequence length="87" mass="9750">MSEVIETLNYDRLLDVSGLICPLPVLKTKAALSHMAVGEVLKVIVTHPDSRQEFTVLCHLPEFELLAHREEGGSYLYWIKKTAGKTV</sequence>
<evidence type="ECO:0000256" key="1">
    <source>
        <dbReference type="ARBA" id="ARBA00008984"/>
    </source>
</evidence>
<dbReference type="CDD" id="cd00291">
    <property type="entry name" value="SirA_YedF_YeeD"/>
    <property type="match status" value="1"/>
</dbReference>
<evidence type="ECO:0000259" key="2">
    <source>
        <dbReference type="PROSITE" id="PS01148"/>
    </source>
</evidence>
<organism evidence="3 4">
    <name type="scientific">Sedimenticola thiotaurini</name>
    <dbReference type="NCBI Taxonomy" id="1543721"/>
    <lineage>
        <taxon>Bacteria</taxon>
        <taxon>Pseudomonadati</taxon>
        <taxon>Pseudomonadota</taxon>
        <taxon>Gammaproteobacteria</taxon>
        <taxon>Chromatiales</taxon>
        <taxon>Sedimenticolaceae</taxon>
        <taxon>Sedimenticola</taxon>
    </lineage>
</organism>
<keyword evidence="4" id="KW-1185">Reference proteome</keyword>
<dbReference type="EMBL" id="CP011412">
    <property type="protein sequence ID" value="AKH19347.1"/>
    <property type="molecule type" value="Genomic_DNA"/>
</dbReference>
<dbReference type="PROSITE" id="PS01148">
    <property type="entry name" value="UPF0033"/>
    <property type="match status" value="1"/>
</dbReference>
<gene>
    <name evidence="3" type="ORF">AAY24_02155</name>
</gene>
<dbReference type="KEGG" id="seds:AAY24_02155"/>
<dbReference type="InterPro" id="IPR036868">
    <property type="entry name" value="TusA-like_sf"/>
</dbReference>
<proteinExistence type="inferred from homology"/>
<dbReference type="Gene3D" id="3.30.110.40">
    <property type="entry name" value="TusA-like domain"/>
    <property type="match status" value="1"/>
</dbReference>
<dbReference type="InterPro" id="IPR001455">
    <property type="entry name" value="TusA-like"/>
</dbReference>
<dbReference type="RefSeq" id="WP_046858286.1">
    <property type="nucleotide sequence ID" value="NZ_CP011412.1"/>
</dbReference>
<evidence type="ECO:0000313" key="4">
    <source>
        <dbReference type="Proteomes" id="UP000034410"/>
    </source>
</evidence>